<gene>
    <name evidence="7" type="ORF">CBOVIS_LOCUS1996</name>
</gene>
<dbReference type="SUPFAM" id="SSF81321">
    <property type="entry name" value="Family A G protein-coupled receptor-like"/>
    <property type="match status" value="1"/>
</dbReference>
<dbReference type="Pfam" id="PF10320">
    <property type="entry name" value="7TM_GPCR_Srsx"/>
    <property type="match status" value="1"/>
</dbReference>
<dbReference type="PANTHER" id="PTHR23360:SF68">
    <property type="entry name" value="G-PROTEIN COUPLED RECEPTORS FAMILY 1 PROFILE DOMAIN-CONTAINING PROTEIN"/>
    <property type="match status" value="1"/>
</dbReference>
<dbReference type="InterPro" id="IPR019424">
    <property type="entry name" value="7TM_GPCR_Srsx"/>
</dbReference>
<dbReference type="Gene3D" id="1.20.1070.10">
    <property type="entry name" value="Rhodopsin 7-helix transmembrane proteins"/>
    <property type="match status" value="1"/>
</dbReference>
<protein>
    <recommendedName>
        <fullName evidence="6">G-protein coupled receptors family 1 profile domain-containing protein</fullName>
    </recommendedName>
</protein>
<evidence type="ECO:0000256" key="5">
    <source>
        <dbReference type="SAM" id="Phobius"/>
    </source>
</evidence>
<sequence>MTTSTDLEIIRTCLLFFAIVGTFGNLNILCATYQNRSLRHKCGILLAILATCDTFCLLNELQSFIRMTLKLTESTLRACFWANISYVFIEPIEVYMILVMAVDRLIAINFVVFHRKIRHRRYIAIMVTPGIAIGFIFVNEKIKAAIQIFELN</sequence>
<dbReference type="PANTHER" id="PTHR23360">
    <property type="entry name" value="G-PROTEIN COUPLED RECEPTORS FAMILY 1 PROFILE DOMAIN-CONTAINING PROTEIN-RELATED"/>
    <property type="match status" value="1"/>
</dbReference>
<feature type="transmembrane region" description="Helical" evidence="5">
    <location>
        <begin position="14"/>
        <end position="32"/>
    </location>
</feature>
<dbReference type="InterPro" id="IPR047130">
    <property type="entry name" value="7TM_GPCR_Srsx_nematod"/>
</dbReference>
<reference evidence="7 8" key="1">
    <citation type="submission" date="2020-04" db="EMBL/GenBank/DDBJ databases">
        <authorList>
            <person name="Laetsch R D."/>
            <person name="Stevens L."/>
            <person name="Kumar S."/>
            <person name="Blaxter L. M."/>
        </authorList>
    </citation>
    <scope>NUCLEOTIDE SEQUENCE [LARGE SCALE GENOMIC DNA]</scope>
</reference>
<dbReference type="GO" id="GO:0016020">
    <property type="term" value="C:membrane"/>
    <property type="evidence" value="ECO:0007669"/>
    <property type="project" value="UniProtKB-SubCell"/>
</dbReference>
<dbReference type="AlphaFoldDB" id="A0A8S1EG81"/>
<dbReference type="EMBL" id="CADEPM010000001">
    <property type="protein sequence ID" value="CAB3398756.1"/>
    <property type="molecule type" value="Genomic_DNA"/>
</dbReference>
<dbReference type="OrthoDB" id="5820127at2759"/>
<proteinExistence type="predicted"/>
<feature type="transmembrane region" description="Helical" evidence="5">
    <location>
        <begin position="122"/>
        <end position="138"/>
    </location>
</feature>
<dbReference type="GO" id="GO:0004930">
    <property type="term" value="F:G protein-coupled receptor activity"/>
    <property type="evidence" value="ECO:0007669"/>
    <property type="project" value="InterPro"/>
</dbReference>
<keyword evidence="4 5" id="KW-0472">Membrane</keyword>
<dbReference type="PROSITE" id="PS50262">
    <property type="entry name" value="G_PROTEIN_RECEP_F1_2"/>
    <property type="match status" value="1"/>
</dbReference>
<evidence type="ECO:0000259" key="6">
    <source>
        <dbReference type="PROSITE" id="PS50262"/>
    </source>
</evidence>
<evidence type="ECO:0000256" key="1">
    <source>
        <dbReference type="ARBA" id="ARBA00004370"/>
    </source>
</evidence>
<comment type="caution">
    <text evidence="7">The sequence shown here is derived from an EMBL/GenBank/DDBJ whole genome shotgun (WGS) entry which is preliminary data.</text>
</comment>
<accession>A0A8S1EG81</accession>
<evidence type="ECO:0000256" key="4">
    <source>
        <dbReference type="ARBA" id="ARBA00023136"/>
    </source>
</evidence>
<evidence type="ECO:0000313" key="8">
    <source>
        <dbReference type="Proteomes" id="UP000494206"/>
    </source>
</evidence>
<evidence type="ECO:0000313" key="7">
    <source>
        <dbReference type="EMBL" id="CAB3398756.1"/>
    </source>
</evidence>
<feature type="transmembrane region" description="Helical" evidence="5">
    <location>
        <begin position="44"/>
        <end position="65"/>
    </location>
</feature>
<organism evidence="7 8">
    <name type="scientific">Caenorhabditis bovis</name>
    <dbReference type="NCBI Taxonomy" id="2654633"/>
    <lineage>
        <taxon>Eukaryota</taxon>
        <taxon>Metazoa</taxon>
        <taxon>Ecdysozoa</taxon>
        <taxon>Nematoda</taxon>
        <taxon>Chromadorea</taxon>
        <taxon>Rhabditida</taxon>
        <taxon>Rhabditina</taxon>
        <taxon>Rhabditomorpha</taxon>
        <taxon>Rhabditoidea</taxon>
        <taxon>Rhabditidae</taxon>
        <taxon>Peloderinae</taxon>
        <taxon>Caenorhabditis</taxon>
    </lineage>
</organism>
<dbReference type="Proteomes" id="UP000494206">
    <property type="component" value="Unassembled WGS sequence"/>
</dbReference>
<evidence type="ECO:0000256" key="3">
    <source>
        <dbReference type="ARBA" id="ARBA00022989"/>
    </source>
</evidence>
<name>A0A8S1EG81_9PELO</name>
<dbReference type="InterPro" id="IPR000276">
    <property type="entry name" value="GPCR_Rhodpsn"/>
</dbReference>
<feature type="domain" description="G-protein coupled receptors family 1 profile" evidence="6">
    <location>
        <begin position="24"/>
        <end position="152"/>
    </location>
</feature>
<keyword evidence="8" id="KW-1185">Reference proteome</keyword>
<evidence type="ECO:0000256" key="2">
    <source>
        <dbReference type="ARBA" id="ARBA00022692"/>
    </source>
</evidence>
<comment type="subcellular location">
    <subcellularLocation>
        <location evidence="1">Membrane</location>
    </subcellularLocation>
</comment>
<dbReference type="InterPro" id="IPR017452">
    <property type="entry name" value="GPCR_Rhodpsn_7TM"/>
</dbReference>
<dbReference type="SMART" id="SM01381">
    <property type="entry name" value="7TM_GPCR_Srsx"/>
    <property type="match status" value="1"/>
</dbReference>
<keyword evidence="3 5" id="KW-1133">Transmembrane helix</keyword>
<keyword evidence="2 5" id="KW-0812">Transmembrane</keyword>